<dbReference type="RefSeq" id="WP_343923064.1">
    <property type="nucleotide sequence ID" value="NZ_BAAAIR010000028.1"/>
</dbReference>
<sequence length="279" mass="31498">MTEEQITRRRSLFAATGIAVGTLAYGAMPARAEDEVGNYRCVPPIMPPLNKRALNKTAQDDYPGAKWHPDGAVRHFPGLTFVSPLDDGAFKDAMIGIRQRILDRSLGSLYALLPPDTYHVTIVANGPVDSDRSDDKWPSIVPTNISISEMAREFAARITDASLPKLGEIRMAPFEIGKQTKTSGIGVGFRVDDRDRARLIEFELAIVELLGLPTPKDNDYRWHSTIGYKLYEPTDRELPELEEWRQEFLALLPEELVLRRHEFNIFDNMTGFSSLYDFK</sequence>
<dbReference type="SUPFAM" id="SSF55144">
    <property type="entry name" value="LigT-like"/>
    <property type="match status" value="1"/>
</dbReference>
<protein>
    <submittedName>
        <fullName evidence="2">DUF1868 domain-containing protein</fullName>
    </submittedName>
</protein>
<evidence type="ECO:0000313" key="3">
    <source>
        <dbReference type="Proteomes" id="UP001595937"/>
    </source>
</evidence>
<feature type="domain" description="DUF1868" evidence="1">
    <location>
        <begin position="66"/>
        <end position="172"/>
    </location>
</feature>
<dbReference type="InterPro" id="IPR009097">
    <property type="entry name" value="Cyclic_Pdiesterase"/>
</dbReference>
<comment type="caution">
    <text evidence="2">The sequence shown here is derived from an EMBL/GenBank/DDBJ whole genome shotgun (WGS) entry which is preliminary data.</text>
</comment>
<accession>A0ABW0FGG6</accession>
<organism evidence="2 3">
    <name type="scientific">Brachybacterium tyrofermentans</name>
    <dbReference type="NCBI Taxonomy" id="47848"/>
    <lineage>
        <taxon>Bacteria</taxon>
        <taxon>Bacillati</taxon>
        <taxon>Actinomycetota</taxon>
        <taxon>Actinomycetes</taxon>
        <taxon>Micrococcales</taxon>
        <taxon>Dermabacteraceae</taxon>
        <taxon>Brachybacterium</taxon>
    </lineage>
</organism>
<gene>
    <name evidence="2" type="ORF">ACFPK8_13370</name>
</gene>
<name>A0ABW0FGG6_9MICO</name>
<evidence type="ECO:0000259" key="1">
    <source>
        <dbReference type="Pfam" id="PF08975"/>
    </source>
</evidence>
<proteinExistence type="predicted"/>
<evidence type="ECO:0000313" key="2">
    <source>
        <dbReference type="EMBL" id="MFC5298502.1"/>
    </source>
</evidence>
<reference evidence="3" key="1">
    <citation type="journal article" date="2019" name="Int. J. Syst. Evol. Microbiol.">
        <title>The Global Catalogue of Microorganisms (GCM) 10K type strain sequencing project: providing services to taxonomists for standard genome sequencing and annotation.</title>
        <authorList>
            <consortium name="The Broad Institute Genomics Platform"/>
            <consortium name="The Broad Institute Genome Sequencing Center for Infectious Disease"/>
            <person name="Wu L."/>
            <person name="Ma J."/>
        </authorList>
    </citation>
    <scope>NUCLEOTIDE SEQUENCE [LARGE SCALE GENOMIC DNA]</scope>
    <source>
        <strain evidence="3">CGMCC 1.16455</strain>
    </source>
</reference>
<dbReference type="GeneID" id="303296624"/>
<dbReference type="Pfam" id="PF08975">
    <property type="entry name" value="2H-phosphodiest"/>
    <property type="match status" value="1"/>
</dbReference>
<dbReference type="Proteomes" id="UP001595937">
    <property type="component" value="Unassembled WGS sequence"/>
</dbReference>
<dbReference type="EMBL" id="JBHSLN010000071">
    <property type="protein sequence ID" value="MFC5298502.1"/>
    <property type="molecule type" value="Genomic_DNA"/>
</dbReference>
<dbReference type="InterPro" id="IPR006311">
    <property type="entry name" value="TAT_signal"/>
</dbReference>
<dbReference type="PROSITE" id="PS51318">
    <property type="entry name" value="TAT"/>
    <property type="match status" value="1"/>
</dbReference>
<dbReference type="InterPro" id="IPR015069">
    <property type="entry name" value="2H-PEstase_DUF1868"/>
</dbReference>
<dbReference type="Gene3D" id="3.90.1140.10">
    <property type="entry name" value="Cyclic phosphodiesterase"/>
    <property type="match status" value="1"/>
</dbReference>
<keyword evidence="3" id="KW-1185">Reference proteome</keyword>